<feature type="compositionally biased region" description="Basic and acidic residues" evidence="1">
    <location>
        <begin position="38"/>
        <end position="51"/>
    </location>
</feature>
<evidence type="ECO:0000256" key="1">
    <source>
        <dbReference type="SAM" id="MobiDB-lite"/>
    </source>
</evidence>
<dbReference type="AlphaFoldDB" id="A0AA38P7V8"/>
<accession>A0AA38P7V8</accession>
<name>A0AA38P7V8_9AGAR</name>
<feature type="chain" id="PRO_5041286889" evidence="2">
    <location>
        <begin position="30"/>
        <end position="289"/>
    </location>
</feature>
<sequence>MASNDRPYPLRSLLLLFLTSSFLILHVMSSPLPFPASDQDHRHGDDHDRAGKSRVQKSGTSQDIQPIEPDSATGPSVGVYLIRSRKLGYGWSEDLKLKDEPVLPSDQWRIYFGSTGSFGFSAAMLCNAALVDSWEDWPWIRERYSHMESLHRPAKSRPLNNYYETIATLDKEKLVRLSNQSRPTWQDGLKQLESLIASLPIRGPFQVPDSIMQLLWEKGLIEKGEIDQWNVRVKEMLRVENTEMFKKEMEKLKADEREKRKLLTEDEIDHAFDLMTPIFIHNKIHLRSP</sequence>
<gene>
    <name evidence="3" type="ORF">F5878DRAFT_710466</name>
</gene>
<evidence type="ECO:0000313" key="4">
    <source>
        <dbReference type="Proteomes" id="UP001163846"/>
    </source>
</evidence>
<keyword evidence="4" id="KW-1185">Reference proteome</keyword>
<evidence type="ECO:0000256" key="2">
    <source>
        <dbReference type="SAM" id="SignalP"/>
    </source>
</evidence>
<dbReference type="EMBL" id="MU806212">
    <property type="protein sequence ID" value="KAJ3837948.1"/>
    <property type="molecule type" value="Genomic_DNA"/>
</dbReference>
<reference evidence="3" key="1">
    <citation type="submission" date="2022-08" db="EMBL/GenBank/DDBJ databases">
        <authorList>
            <consortium name="DOE Joint Genome Institute"/>
            <person name="Min B."/>
            <person name="Riley R."/>
            <person name="Sierra-Patev S."/>
            <person name="Naranjo-Ortiz M."/>
            <person name="Looney B."/>
            <person name="Konkel Z."/>
            <person name="Slot J.C."/>
            <person name="Sakamoto Y."/>
            <person name="Steenwyk J.L."/>
            <person name="Rokas A."/>
            <person name="Carro J."/>
            <person name="Camarero S."/>
            <person name="Ferreira P."/>
            <person name="Molpeceres G."/>
            <person name="Ruiz-Duenas F.J."/>
            <person name="Serrano A."/>
            <person name="Henrissat B."/>
            <person name="Drula E."/>
            <person name="Hughes K.W."/>
            <person name="Mata J.L."/>
            <person name="Ishikawa N.K."/>
            <person name="Vargas-Isla R."/>
            <person name="Ushijima S."/>
            <person name="Smith C.A."/>
            <person name="Ahrendt S."/>
            <person name="Andreopoulos W."/>
            <person name="He G."/>
            <person name="Labutti K."/>
            <person name="Lipzen A."/>
            <person name="Ng V."/>
            <person name="Sandor L."/>
            <person name="Barry K."/>
            <person name="Martinez A.T."/>
            <person name="Xiao Y."/>
            <person name="Gibbons J.G."/>
            <person name="Terashima K."/>
            <person name="Hibbett D.S."/>
            <person name="Grigoriev I.V."/>
        </authorList>
    </citation>
    <scope>NUCLEOTIDE SEQUENCE</scope>
    <source>
        <strain evidence="3">TFB9207</strain>
    </source>
</reference>
<protein>
    <submittedName>
        <fullName evidence="3">Uncharacterized protein</fullName>
    </submittedName>
</protein>
<dbReference type="Proteomes" id="UP001163846">
    <property type="component" value="Unassembled WGS sequence"/>
</dbReference>
<keyword evidence="2" id="KW-0732">Signal</keyword>
<proteinExistence type="predicted"/>
<comment type="caution">
    <text evidence="3">The sequence shown here is derived from an EMBL/GenBank/DDBJ whole genome shotgun (WGS) entry which is preliminary data.</text>
</comment>
<feature type="region of interest" description="Disordered" evidence="1">
    <location>
        <begin position="36"/>
        <end position="72"/>
    </location>
</feature>
<evidence type="ECO:0000313" key="3">
    <source>
        <dbReference type="EMBL" id="KAJ3837948.1"/>
    </source>
</evidence>
<feature type="signal peptide" evidence="2">
    <location>
        <begin position="1"/>
        <end position="29"/>
    </location>
</feature>
<organism evidence="3 4">
    <name type="scientific">Lentinula raphanica</name>
    <dbReference type="NCBI Taxonomy" id="153919"/>
    <lineage>
        <taxon>Eukaryota</taxon>
        <taxon>Fungi</taxon>
        <taxon>Dikarya</taxon>
        <taxon>Basidiomycota</taxon>
        <taxon>Agaricomycotina</taxon>
        <taxon>Agaricomycetes</taxon>
        <taxon>Agaricomycetidae</taxon>
        <taxon>Agaricales</taxon>
        <taxon>Marasmiineae</taxon>
        <taxon>Omphalotaceae</taxon>
        <taxon>Lentinula</taxon>
    </lineage>
</organism>